<reference evidence="1 2" key="1">
    <citation type="submission" date="2016-09" db="EMBL/GenBank/DDBJ databases">
        <title>The draft genome of Dichanthelium oligosanthes: A C3 panicoid grass species.</title>
        <authorList>
            <person name="Studer A.J."/>
            <person name="Schnable J.C."/>
            <person name="Brutnell T.P."/>
        </authorList>
    </citation>
    <scope>NUCLEOTIDE SEQUENCE [LARGE SCALE GENOMIC DNA]</scope>
    <source>
        <strain evidence="2">cv. Kellogg 1175</strain>
        <tissue evidence="1">Leaf</tissue>
    </source>
</reference>
<evidence type="ECO:0000313" key="2">
    <source>
        <dbReference type="Proteomes" id="UP000095767"/>
    </source>
</evidence>
<protein>
    <submittedName>
        <fullName evidence="1">Uncharacterized protein</fullName>
    </submittedName>
</protein>
<dbReference type="EMBL" id="LWDX02072311">
    <property type="protein sequence ID" value="OEL13782.1"/>
    <property type="molecule type" value="Genomic_DNA"/>
</dbReference>
<organism evidence="1 2">
    <name type="scientific">Dichanthelium oligosanthes</name>
    <dbReference type="NCBI Taxonomy" id="888268"/>
    <lineage>
        <taxon>Eukaryota</taxon>
        <taxon>Viridiplantae</taxon>
        <taxon>Streptophyta</taxon>
        <taxon>Embryophyta</taxon>
        <taxon>Tracheophyta</taxon>
        <taxon>Spermatophyta</taxon>
        <taxon>Magnoliopsida</taxon>
        <taxon>Liliopsida</taxon>
        <taxon>Poales</taxon>
        <taxon>Poaceae</taxon>
        <taxon>PACMAD clade</taxon>
        <taxon>Panicoideae</taxon>
        <taxon>Panicodae</taxon>
        <taxon>Paniceae</taxon>
        <taxon>Dichantheliinae</taxon>
        <taxon>Dichanthelium</taxon>
    </lineage>
</organism>
<comment type="caution">
    <text evidence="1">The sequence shown here is derived from an EMBL/GenBank/DDBJ whole genome shotgun (WGS) entry which is preliminary data.</text>
</comment>
<sequence>MLRVSYRGIILTWGSVPRFCIDGRWLRQGASSSVATVVAKAEGSVVREEIRNLIWADQRAFGKAELDVDGEIPDADFAKVIQKADWEVEIIEPLMTELNFIGNI</sequence>
<dbReference type="OrthoDB" id="674304at2759"/>
<proteinExistence type="predicted"/>
<accession>A0A1E5ULP1</accession>
<gene>
    <name evidence="1" type="ORF">BAE44_0025200</name>
</gene>
<evidence type="ECO:0000313" key="1">
    <source>
        <dbReference type="EMBL" id="OEL13782.1"/>
    </source>
</evidence>
<dbReference type="PANTHER" id="PTHR33994:SF17">
    <property type="entry name" value="OS01G0655600 PROTEIN"/>
    <property type="match status" value="1"/>
</dbReference>
<keyword evidence="2" id="KW-1185">Reference proteome</keyword>
<dbReference type="PANTHER" id="PTHR33994">
    <property type="entry name" value="OS04G0515000 PROTEIN"/>
    <property type="match status" value="1"/>
</dbReference>
<dbReference type="AlphaFoldDB" id="A0A1E5ULP1"/>
<dbReference type="Proteomes" id="UP000095767">
    <property type="component" value="Unassembled WGS sequence"/>
</dbReference>
<name>A0A1E5ULP1_9POAL</name>